<evidence type="ECO:0000256" key="1">
    <source>
        <dbReference type="ARBA" id="ARBA00004123"/>
    </source>
</evidence>
<keyword evidence="5 11" id="KW-0808">Transferase</keyword>
<feature type="domain" description="Pre-SET" evidence="15">
    <location>
        <begin position="205"/>
        <end position="259"/>
    </location>
</feature>
<keyword evidence="8 11" id="KW-0862">Zinc</keyword>
<dbReference type="GO" id="GO:0032259">
    <property type="term" value="P:methylation"/>
    <property type="evidence" value="ECO:0007669"/>
    <property type="project" value="UniProtKB-KW"/>
</dbReference>
<evidence type="ECO:0000256" key="3">
    <source>
        <dbReference type="ARBA" id="ARBA00022454"/>
    </source>
</evidence>
<dbReference type="EC" id="2.1.1.355" evidence="11"/>
<keyword evidence="7 11" id="KW-0479">Metal-binding</keyword>
<comment type="catalytic activity">
    <reaction evidence="11">
        <text>L-lysyl(9)-[histone H3] + 3 S-adenosyl-L-methionine = N(6),N(6),N(6)-trimethyl-L-lysyl(9)-[histone H3] + 3 S-adenosyl-L-homocysteine + 3 H(+)</text>
        <dbReference type="Rhea" id="RHEA:60276"/>
        <dbReference type="Rhea" id="RHEA-COMP:15538"/>
        <dbReference type="Rhea" id="RHEA-COMP:15546"/>
        <dbReference type="ChEBI" id="CHEBI:15378"/>
        <dbReference type="ChEBI" id="CHEBI:29969"/>
        <dbReference type="ChEBI" id="CHEBI:57856"/>
        <dbReference type="ChEBI" id="CHEBI:59789"/>
        <dbReference type="ChEBI" id="CHEBI:61961"/>
        <dbReference type="EC" id="2.1.1.355"/>
    </reaction>
</comment>
<keyword evidence="9 11" id="KW-0156">Chromatin regulator</keyword>
<evidence type="ECO:0000256" key="5">
    <source>
        <dbReference type="ARBA" id="ARBA00022679"/>
    </source>
</evidence>
<feature type="binding site" evidence="12">
    <location>
        <position position="207"/>
    </location>
    <ligand>
        <name>Zn(2+)</name>
        <dbReference type="ChEBI" id="CHEBI:29105"/>
        <label>1</label>
    </ligand>
</feature>
<evidence type="ECO:0000259" key="13">
    <source>
        <dbReference type="PROSITE" id="PS50013"/>
    </source>
</evidence>
<evidence type="ECO:0000259" key="15">
    <source>
        <dbReference type="PROSITE" id="PS50867"/>
    </source>
</evidence>
<keyword evidence="3" id="KW-0158">Chromosome</keyword>
<feature type="binding site" evidence="12">
    <location>
        <position position="251"/>
    </location>
    <ligand>
        <name>Zn(2+)</name>
        <dbReference type="ChEBI" id="CHEBI:29105"/>
        <label>3</label>
    </ligand>
</feature>
<keyword evidence="18" id="KW-1185">Reference proteome</keyword>
<dbReference type="Pfam" id="PF00856">
    <property type="entry name" value="SET"/>
    <property type="match status" value="1"/>
</dbReference>
<dbReference type="InterPro" id="IPR016197">
    <property type="entry name" value="Chromo-like_dom_sf"/>
</dbReference>
<dbReference type="CDD" id="cd00024">
    <property type="entry name" value="CD_CSD"/>
    <property type="match status" value="1"/>
</dbReference>
<dbReference type="InterPro" id="IPR050973">
    <property type="entry name" value="H3K9_Histone-Lys_N-MTase"/>
</dbReference>
<dbReference type="GeneID" id="83215034"/>
<evidence type="ECO:0000256" key="8">
    <source>
        <dbReference type="ARBA" id="ARBA00022833"/>
    </source>
</evidence>
<accession>A0AAD7V003</accession>
<dbReference type="SUPFAM" id="SSF54160">
    <property type="entry name" value="Chromo domain-like"/>
    <property type="match status" value="1"/>
</dbReference>
<dbReference type="InterPro" id="IPR001214">
    <property type="entry name" value="SET_dom"/>
</dbReference>
<evidence type="ECO:0000256" key="10">
    <source>
        <dbReference type="ARBA" id="ARBA00023242"/>
    </source>
</evidence>
<dbReference type="GO" id="GO:0005694">
    <property type="term" value="C:chromosome"/>
    <property type="evidence" value="ECO:0007669"/>
    <property type="project" value="UniProtKB-SubCell"/>
</dbReference>
<evidence type="ECO:0000313" key="17">
    <source>
        <dbReference type="EMBL" id="KAJ8656778.1"/>
    </source>
</evidence>
<dbReference type="Gene3D" id="2.40.50.40">
    <property type="match status" value="1"/>
</dbReference>
<evidence type="ECO:0000256" key="9">
    <source>
        <dbReference type="ARBA" id="ARBA00022853"/>
    </source>
</evidence>
<dbReference type="InterPro" id="IPR011381">
    <property type="entry name" value="H3-K9_MeTrfase_SUV39H1/2-like"/>
</dbReference>
<name>A0AAD7V003_9FUNG</name>
<evidence type="ECO:0000256" key="4">
    <source>
        <dbReference type="ARBA" id="ARBA00022603"/>
    </source>
</evidence>
<dbReference type="Pfam" id="PF00385">
    <property type="entry name" value="Chromo"/>
    <property type="match status" value="1"/>
</dbReference>
<feature type="domain" description="Chromo" evidence="13">
    <location>
        <begin position="8"/>
        <end position="67"/>
    </location>
</feature>
<dbReference type="SMART" id="SM00298">
    <property type="entry name" value="CHROMO"/>
    <property type="match status" value="1"/>
</dbReference>
<dbReference type="Pfam" id="PF05033">
    <property type="entry name" value="Pre-SET"/>
    <property type="match status" value="1"/>
</dbReference>
<feature type="binding site" evidence="12">
    <location>
        <position position="209"/>
    </location>
    <ligand>
        <name>Zn(2+)</name>
        <dbReference type="ChEBI" id="CHEBI:29105"/>
        <label>1</label>
    </ligand>
</feature>
<feature type="binding site" evidence="12">
    <location>
        <position position="241"/>
    </location>
    <ligand>
        <name>Zn(2+)</name>
        <dbReference type="ChEBI" id="CHEBI:29105"/>
        <label>3</label>
    </ligand>
</feature>
<evidence type="ECO:0000256" key="11">
    <source>
        <dbReference type="PIRNR" id="PIRNR009343"/>
    </source>
</evidence>
<dbReference type="GO" id="GO:0140949">
    <property type="term" value="F:histone H3K9 trimethyltransferase activity"/>
    <property type="evidence" value="ECO:0007669"/>
    <property type="project" value="UniProtKB-EC"/>
</dbReference>
<evidence type="ECO:0000256" key="6">
    <source>
        <dbReference type="ARBA" id="ARBA00022691"/>
    </source>
</evidence>
<dbReference type="PANTHER" id="PTHR46223">
    <property type="entry name" value="HISTONE-LYSINE N-METHYLTRANSFERASE SUV39H"/>
    <property type="match status" value="1"/>
</dbReference>
<keyword evidence="4 11" id="KW-0489">Methyltransferase</keyword>
<comment type="caution">
    <text evidence="17">The sequence shown here is derived from an EMBL/GenBank/DDBJ whole genome shotgun (WGS) entry which is preliminary data.</text>
</comment>
<dbReference type="Proteomes" id="UP001234581">
    <property type="component" value="Unassembled WGS sequence"/>
</dbReference>
<dbReference type="Gene3D" id="2.170.270.10">
    <property type="entry name" value="SET domain"/>
    <property type="match status" value="1"/>
</dbReference>
<comment type="similarity">
    <text evidence="11">Belongs to the class V-like SAM-binding methyltransferase superfamily. Histone-lysine methyltransferase family. Suvar3-9 subfamily.</text>
</comment>
<dbReference type="PIRSF" id="PIRSF009343">
    <property type="entry name" value="SUV39_SET"/>
    <property type="match status" value="1"/>
</dbReference>
<evidence type="ECO:0000259" key="16">
    <source>
        <dbReference type="PROSITE" id="PS50868"/>
    </source>
</evidence>
<feature type="binding site" evidence="12">
    <location>
        <position position="241"/>
    </location>
    <ligand>
        <name>Zn(2+)</name>
        <dbReference type="ChEBI" id="CHEBI:29105"/>
        <label>2</label>
    </ligand>
</feature>
<evidence type="ECO:0000259" key="14">
    <source>
        <dbReference type="PROSITE" id="PS50280"/>
    </source>
</evidence>
<keyword evidence="6 11" id="KW-0949">S-adenosyl-L-methionine</keyword>
<keyword evidence="10 11" id="KW-0539">Nucleus</keyword>
<dbReference type="GO" id="GO:0008270">
    <property type="term" value="F:zinc ion binding"/>
    <property type="evidence" value="ECO:0007669"/>
    <property type="project" value="UniProtKB-UniRule"/>
</dbReference>
<dbReference type="InterPro" id="IPR046341">
    <property type="entry name" value="SET_dom_sf"/>
</dbReference>
<dbReference type="PROSITE" id="PS50868">
    <property type="entry name" value="POST_SET"/>
    <property type="match status" value="1"/>
</dbReference>
<dbReference type="RefSeq" id="XP_058341691.1">
    <property type="nucleotide sequence ID" value="XM_058487640.1"/>
</dbReference>
<gene>
    <name evidence="17" type="ORF">O0I10_007626</name>
</gene>
<dbReference type="PROSITE" id="PS50280">
    <property type="entry name" value="SET"/>
    <property type="match status" value="1"/>
</dbReference>
<evidence type="ECO:0000256" key="12">
    <source>
        <dbReference type="PIRSR" id="PIRSR009343-2"/>
    </source>
</evidence>
<feature type="binding site" evidence="12">
    <location>
        <position position="349"/>
    </location>
    <ligand>
        <name>Zn(2+)</name>
        <dbReference type="ChEBI" id="CHEBI:29105"/>
        <label>4</label>
    </ligand>
</feature>
<dbReference type="PROSITE" id="PS50013">
    <property type="entry name" value="CHROMO_2"/>
    <property type="match status" value="1"/>
</dbReference>
<dbReference type="SUPFAM" id="SSF82199">
    <property type="entry name" value="SET domain"/>
    <property type="match status" value="1"/>
</dbReference>
<feature type="binding site" evidence="12">
    <location>
        <position position="414"/>
    </location>
    <ligand>
        <name>Zn(2+)</name>
        <dbReference type="ChEBI" id="CHEBI:29105"/>
        <label>4</label>
    </ligand>
</feature>
<feature type="domain" description="Post-SET" evidence="16">
    <location>
        <begin position="403"/>
        <end position="419"/>
    </location>
</feature>
<feature type="domain" description="SET" evidence="14">
    <location>
        <begin position="262"/>
        <end position="389"/>
    </location>
</feature>
<dbReference type="InterPro" id="IPR007728">
    <property type="entry name" value="Pre-SET_dom"/>
</dbReference>
<dbReference type="CDD" id="cd10542">
    <property type="entry name" value="SET_SUV39H"/>
    <property type="match status" value="1"/>
</dbReference>
<feature type="binding site" evidence="12">
    <location>
        <position position="207"/>
    </location>
    <ligand>
        <name>Zn(2+)</name>
        <dbReference type="ChEBI" id="CHEBI:29105"/>
        <label>2</label>
    </ligand>
</feature>
<dbReference type="SMART" id="SM00317">
    <property type="entry name" value="SET"/>
    <property type="match status" value="1"/>
</dbReference>
<dbReference type="SMART" id="SM00468">
    <property type="entry name" value="PreSET"/>
    <property type="match status" value="1"/>
</dbReference>
<feature type="binding site" evidence="12">
    <location>
        <position position="213"/>
    </location>
    <ligand>
        <name>Zn(2+)</name>
        <dbReference type="ChEBI" id="CHEBI:29105"/>
        <label>1</label>
    </ligand>
</feature>
<feature type="binding site" evidence="12">
    <location>
        <position position="409"/>
    </location>
    <ligand>
        <name>Zn(2+)</name>
        <dbReference type="ChEBI" id="CHEBI:29105"/>
        <label>4</label>
    </ligand>
</feature>
<protein>
    <recommendedName>
        <fullName evidence="11">Histone-lysine N-methyltransferase</fullName>
        <ecNumber evidence="11">2.1.1.355</ecNumber>
    </recommendedName>
</protein>
<evidence type="ECO:0000256" key="7">
    <source>
        <dbReference type="ARBA" id="ARBA00022723"/>
    </source>
</evidence>
<dbReference type="PANTHER" id="PTHR46223:SF3">
    <property type="entry name" value="HISTONE-LYSINE N-METHYLTRANSFERASE SET-23"/>
    <property type="match status" value="1"/>
</dbReference>
<dbReference type="InterPro" id="IPR000953">
    <property type="entry name" value="Chromo/chromo_shadow_dom"/>
</dbReference>
<sequence>MTLNEDEYYVHRIAGRKVERKKIYYLIEWDGYELEANTWESEKNLLGNTELVKEFETSLLKENSSIPDILTSTRKVLLQNTLDPDIQQPVTIASNNKRKAPSSDKEYLDNLPSKLVQEWSKIVKRSSRKDAVRFLENLDQSLSRAQGLIRPLLRDRNDTQFFKGVVPSVTVVNNVDSEPFPSSFKYINSLVYSKDVNPPDPAFLIRCDCTGVCTATCHEDSQMYAPDGTLLVQQGSPIYECNSACACAKECQNRIVQRGRTVPLQIFKTKLKGWGVKAMDNIKRGQFVEEYLGEVITEEEGELRGKFYDKVGMTYLFDMDFGAGEDHSVEYVIDSFLLGNASHFFNHSCEPNLNVYAVYHDSANPDFHRLAFFAKRNIKKGEELTIDYQGGGGSMTDSTSSKGKFACHCESPKCRKWIHK</sequence>
<evidence type="ECO:0000313" key="18">
    <source>
        <dbReference type="Proteomes" id="UP001234581"/>
    </source>
</evidence>
<feature type="binding site" evidence="12">
    <location>
        <position position="245"/>
    </location>
    <ligand>
        <name>Zn(2+)</name>
        <dbReference type="ChEBI" id="CHEBI:29105"/>
        <label>2</label>
    </ligand>
</feature>
<dbReference type="InterPro" id="IPR003616">
    <property type="entry name" value="Post-SET_dom"/>
</dbReference>
<dbReference type="GO" id="GO:0005634">
    <property type="term" value="C:nucleus"/>
    <property type="evidence" value="ECO:0007669"/>
    <property type="project" value="UniProtKB-SubCell"/>
</dbReference>
<dbReference type="AlphaFoldDB" id="A0AAD7V003"/>
<proteinExistence type="inferred from homology"/>
<dbReference type="InterPro" id="IPR023780">
    <property type="entry name" value="Chromo_domain"/>
</dbReference>
<organism evidence="17 18">
    <name type="scientific">Lichtheimia ornata</name>
    <dbReference type="NCBI Taxonomy" id="688661"/>
    <lineage>
        <taxon>Eukaryota</taxon>
        <taxon>Fungi</taxon>
        <taxon>Fungi incertae sedis</taxon>
        <taxon>Mucoromycota</taxon>
        <taxon>Mucoromycotina</taxon>
        <taxon>Mucoromycetes</taxon>
        <taxon>Mucorales</taxon>
        <taxon>Lichtheimiaceae</taxon>
        <taxon>Lichtheimia</taxon>
    </lineage>
</organism>
<dbReference type="PROSITE" id="PS50867">
    <property type="entry name" value="PRE_SET"/>
    <property type="match status" value="1"/>
</dbReference>
<dbReference type="EMBL" id="JARTCD010000037">
    <property type="protein sequence ID" value="KAJ8656778.1"/>
    <property type="molecule type" value="Genomic_DNA"/>
</dbReference>
<feature type="binding site" evidence="12">
    <location>
        <position position="407"/>
    </location>
    <ligand>
        <name>Zn(2+)</name>
        <dbReference type="ChEBI" id="CHEBI:29105"/>
        <label>4</label>
    </ligand>
</feature>
<comment type="subcellular location">
    <subcellularLocation>
        <location evidence="2">Chromosome</location>
    </subcellularLocation>
    <subcellularLocation>
        <location evidence="1 11">Nucleus</location>
    </subcellularLocation>
</comment>
<reference evidence="17 18" key="1">
    <citation type="submission" date="2023-03" db="EMBL/GenBank/DDBJ databases">
        <title>Genome sequence of Lichtheimia ornata CBS 291.66.</title>
        <authorList>
            <person name="Mohabir J.T."/>
            <person name="Shea T.P."/>
            <person name="Kurbessoian T."/>
            <person name="Berby B."/>
            <person name="Fontaine J."/>
            <person name="Livny J."/>
            <person name="Gnirke A."/>
            <person name="Stajich J.E."/>
            <person name="Cuomo C.A."/>
        </authorList>
    </citation>
    <scope>NUCLEOTIDE SEQUENCE [LARGE SCALE GENOMIC DNA]</scope>
    <source>
        <strain evidence="17">CBS 291.66</strain>
    </source>
</reference>
<feature type="binding site" evidence="12">
    <location>
        <position position="247"/>
    </location>
    <ligand>
        <name>Zn(2+)</name>
        <dbReference type="ChEBI" id="CHEBI:29105"/>
        <label>3</label>
    </ligand>
</feature>
<evidence type="ECO:0000256" key="2">
    <source>
        <dbReference type="ARBA" id="ARBA00004286"/>
    </source>
</evidence>